<reference evidence="1" key="1">
    <citation type="submission" date="2017-09" db="EMBL/GenBank/DDBJ databases">
        <title>Complete Genome Sequence of ansamitocin-producing Bacterium Actinosynnema pretiosum X47.</title>
        <authorList>
            <person name="Cao G."/>
            <person name="Zong G."/>
            <person name="Zhong C."/>
            <person name="Fu J."/>
        </authorList>
    </citation>
    <scope>NUCLEOTIDE SEQUENCE [LARGE SCALE GENOMIC DNA]</scope>
    <source>
        <strain evidence="1">X47</strain>
    </source>
</reference>
<evidence type="ECO:0000313" key="2">
    <source>
        <dbReference type="Proteomes" id="UP000218505"/>
    </source>
</evidence>
<accession>A0A290Z508</accession>
<dbReference type="Proteomes" id="UP000218505">
    <property type="component" value="Chromosome"/>
</dbReference>
<name>A0A290Z508_9PSEU</name>
<dbReference type="AlphaFoldDB" id="A0A290Z508"/>
<dbReference type="KEGG" id="apre:CNX65_12885"/>
<evidence type="ECO:0000313" key="1">
    <source>
        <dbReference type="EMBL" id="ATE54078.1"/>
    </source>
</evidence>
<keyword evidence="2" id="KW-1185">Reference proteome</keyword>
<dbReference type="EMBL" id="CP023445">
    <property type="protein sequence ID" value="ATE54078.1"/>
    <property type="molecule type" value="Genomic_DNA"/>
</dbReference>
<proteinExistence type="predicted"/>
<gene>
    <name evidence="1" type="ORF">CNX65_12885</name>
</gene>
<organism evidence="1 2">
    <name type="scientific">Actinosynnema pretiosum</name>
    <dbReference type="NCBI Taxonomy" id="42197"/>
    <lineage>
        <taxon>Bacteria</taxon>
        <taxon>Bacillati</taxon>
        <taxon>Actinomycetota</taxon>
        <taxon>Actinomycetes</taxon>
        <taxon>Pseudonocardiales</taxon>
        <taxon>Pseudonocardiaceae</taxon>
        <taxon>Actinosynnema</taxon>
    </lineage>
</organism>
<protein>
    <submittedName>
        <fullName evidence="1">Uncharacterized protein</fullName>
    </submittedName>
</protein>
<dbReference type="RefSeq" id="WP_096493000.1">
    <property type="nucleotide sequence ID" value="NZ_CP023445.1"/>
</dbReference>
<sequence length="284" mass="30559">MDGQQGGRNAFENSSAENVVQAGIVNGDVHVNTAKPPLANLSPRAAAAHLATMDFSAATDALAAAPERGKLVAALLEDHEATLVALLADMQRTVARELVHSLPSPPKWLRELLTAAEGFANMALGPARKKVRRADPSPQGSTGFSRDYDLGRAYWSANTQFYSVAHPVLGVHDRRGGTGGDLGFPIGERSWRYTPSTTKGLFYQEFEGGVVYESAPPMVVRDPDGALFERFGFPTGEETALGTFFADDVKGTFQPFERGTAYWVDNVALVREGESSAMFGVRKP</sequence>